<dbReference type="EMBL" id="LR796247">
    <property type="protein sequence ID" value="CAB4131684.1"/>
    <property type="molecule type" value="Genomic_DNA"/>
</dbReference>
<accession>A0A6J5LB27</accession>
<gene>
    <name evidence="1" type="ORF">UFOVP132_209</name>
</gene>
<name>A0A6J5LB27_9CAUD</name>
<reference evidence="1" key="1">
    <citation type="submission" date="2020-04" db="EMBL/GenBank/DDBJ databases">
        <authorList>
            <person name="Chiriac C."/>
            <person name="Salcher M."/>
            <person name="Ghai R."/>
            <person name="Kavagutti S V."/>
        </authorList>
    </citation>
    <scope>NUCLEOTIDE SEQUENCE</scope>
</reference>
<protein>
    <submittedName>
        <fullName evidence="1">Uncharacterized protein</fullName>
    </submittedName>
</protein>
<sequence length="98" mass="11576">MKAIWKFGPLHVGQPMKVMGRPIHLNISDGNNMHVWCEVDPAWRDLPNTKEGESEVEWHTVVLVPTGEPYEGKYLFSTYVTYYDRGMKYYYHLIEVER</sequence>
<organism evidence="1">
    <name type="scientific">uncultured Caudovirales phage</name>
    <dbReference type="NCBI Taxonomy" id="2100421"/>
    <lineage>
        <taxon>Viruses</taxon>
        <taxon>Duplodnaviria</taxon>
        <taxon>Heunggongvirae</taxon>
        <taxon>Uroviricota</taxon>
        <taxon>Caudoviricetes</taxon>
        <taxon>Peduoviridae</taxon>
        <taxon>Maltschvirus</taxon>
        <taxon>Maltschvirus maltsch</taxon>
    </lineage>
</organism>
<evidence type="ECO:0000313" key="1">
    <source>
        <dbReference type="EMBL" id="CAB4131684.1"/>
    </source>
</evidence>
<proteinExistence type="predicted"/>